<comment type="subcellular location">
    <subcellularLocation>
        <location evidence="1">Cytoplasm</location>
        <location evidence="1">Nucleoid</location>
    </subcellularLocation>
</comment>
<dbReference type="Gene3D" id="4.10.430.10">
    <property type="entry name" value="Histone-like protein H-NS, C-terminal domain"/>
    <property type="match status" value="1"/>
</dbReference>
<evidence type="ECO:0000256" key="1">
    <source>
        <dbReference type="ARBA" id="ARBA00004453"/>
    </source>
</evidence>
<evidence type="ECO:0000313" key="9">
    <source>
        <dbReference type="Proteomes" id="UP000739565"/>
    </source>
</evidence>
<keyword evidence="3" id="KW-0963">Cytoplasm</keyword>
<dbReference type="Pfam" id="PF00816">
    <property type="entry name" value="Histone_HNS"/>
    <property type="match status" value="1"/>
</dbReference>
<evidence type="ECO:0000256" key="5">
    <source>
        <dbReference type="SAM" id="Coils"/>
    </source>
</evidence>
<evidence type="ECO:0000313" key="8">
    <source>
        <dbReference type="EMBL" id="MBZ1350620.1"/>
    </source>
</evidence>
<keyword evidence="5" id="KW-0175">Coiled coil</keyword>
<feature type="domain" description="DNA-binding protein H-NS-like C-terminal" evidence="7">
    <location>
        <begin position="77"/>
        <end position="121"/>
    </location>
</feature>
<name>A0A953N8Q1_9BURK</name>
<evidence type="ECO:0000259" key="7">
    <source>
        <dbReference type="SMART" id="SM00528"/>
    </source>
</evidence>
<dbReference type="SMART" id="SM00528">
    <property type="entry name" value="HNS"/>
    <property type="match status" value="1"/>
</dbReference>
<dbReference type="AlphaFoldDB" id="A0A953N8Q1"/>
<dbReference type="PANTHER" id="PTHR38097:SF2">
    <property type="entry name" value="DNA-BINDING PROTEIN STPA"/>
    <property type="match status" value="1"/>
</dbReference>
<dbReference type="InterPro" id="IPR037150">
    <property type="entry name" value="H-NS_C_dom_sf"/>
</dbReference>
<keyword evidence="4" id="KW-0238">DNA-binding</keyword>
<evidence type="ECO:0000256" key="4">
    <source>
        <dbReference type="ARBA" id="ARBA00023125"/>
    </source>
</evidence>
<dbReference type="Proteomes" id="UP000739565">
    <property type="component" value="Unassembled WGS sequence"/>
</dbReference>
<feature type="coiled-coil region" evidence="5">
    <location>
        <begin position="3"/>
        <end position="30"/>
    </location>
</feature>
<protein>
    <submittedName>
        <fullName evidence="8">H-NS histone family protein</fullName>
    </submittedName>
</protein>
<dbReference type="PANTHER" id="PTHR38097">
    <property type="match status" value="1"/>
</dbReference>
<evidence type="ECO:0000256" key="3">
    <source>
        <dbReference type="ARBA" id="ARBA00022490"/>
    </source>
</evidence>
<feature type="region of interest" description="Disordered" evidence="6">
    <location>
        <begin position="58"/>
        <end position="99"/>
    </location>
</feature>
<dbReference type="SUPFAM" id="SSF81273">
    <property type="entry name" value="H-NS histone-like proteins"/>
    <property type="match status" value="1"/>
</dbReference>
<reference evidence="8" key="1">
    <citation type="submission" date="2021-07" db="EMBL/GenBank/DDBJ databases">
        <title>New genus and species of the family Alcaligenaceae.</title>
        <authorList>
            <person name="Hahn M.W."/>
        </authorList>
    </citation>
    <scope>NUCLEOTIDE SEQUENCE</scope>
    <source>
        <strain evidence="8">LF4-65</strain>
    </source>
</reference>
<evidence type="ECO:0000256" key="2">
    <source>
        <dbReference type="ARBA" id="ARBA00010610"/>
    </source>
</evidence>
<gene>
    <name evidence="8" type="ORF">KZZ10_08160</name>
</gene>
<dbReference type="GO" id="GO:0003677">
    <property type="term" value="F:DNA binding"/>
    <property type="evidence" value="ECO:0007669"/>
    <property type="project" value="UniProtKB-KW"/>
</dbReference>
<dbReference type="RefSeq" id="WP_259661038.1">
    <property type="nucleotide sequence ID" value="NZ_JAHXRI010000007.1"/>
</dbReference>
<dbReference type="GO" id="GO:0009295">
    <property type="term" value="C:nucleoid"/>
    <property type="evidence" value="ECO:0007669"/>
    <property type="project" value="UniProtKB-SubCell"/>
</dbReference>
<comment type="similarity">
    <text evidence="2">Belongs to the histone-like protein H-NS family.</text>
</comment>
<sequence length="121" mass="13409">MTRQNYSTLQAKISKEIEKLQKQAQALQSKQRKPAIASIVRSMKENDISPEEIAAAFGKSKTKASSGVKATKSPKTARVKKPVAPKYRHPSSGSTWTGRGKAPLWIVEAEKNGQMRQQFLI</sequence>
<evidence type="ECO:0000256" key="6">
    <source>
        <dbReference type="SAM" id="MobiDB-lite"/>
    </source>
</evidence>
<accession>A0A953N8Q1</accession>
<keyword evidence="9" id="KW-1185">Reference proteome</keyword>
<dbReference type="InterPro" id="IPR027444">
    <property type="entry name" value="H-NS_C_dom"/>
</dbReference>
<organism evidence="8 9">
    <name type="scientific">Zwartia hollandica</name>
    <dbReference type="NCBI Taxonomy" id="324606"/>
    <lineage>
        <taxon>Bacteria</taxon>
        <taxon>Pseudomonadati</taxon>
        <taxon>Pseudomonadota</taxon>
        <taxon>Betaproteobacteria</taxon>
        <taxon>Burkholderiales</taxon>
        <taxon>Alcaligenaceae</taxon>
        <taxon>Zwartia</taxon>
    </lineage>
</organism>
<feature type="compositionally biased region" description="Basic residues" evidence="6">
    <location>
        <begin position="75"/>
        <end position="89"/>
    </location>
</feature>
<proteinExistence type="inferred from homology"/>
<comment type="caution">
    <text evidence="8">The sequence shown here is derived from an EMBL/GenBank/DDBJ whole genome shotgun (WGS) entry which is preliminary data.</text>
</comment>
<dbReference type="EMBL" id="JAHXRI010000007">
    <property type="protein sequence ID" value="MBZ1350620.1"/>
    <property type="molecule type" value="Genomic_DNA"/>
</dbReference>